<dbReference type="GO" id="GO:0046872">
    <property type="term" value="F:metal ion binding"/>
    <property type="evidence" value="ECO:0007669"/>
    <property type="project" value="UniProtKB-KW"/>
</dbReference>
<dbReference type="CDD" id="cd00554">
    <property type="entry name" value="MECDP_synthase"/>
    <property type="match status" value="1"/>
</dbReference>
<dbReference type="NCBIfam" id="TIGR00151">
    <property type="entry name" value="ispF"/>
    <property type="match status" value="1"/>
</dbReference>
<name>A0A6N3EGF6_9FIRM</name>
<comment type="similarity">
    <text evidence="3 8 9">Belongs to the IspF family.</text>
</comment>
<keyword evidence="6 8" id="KW-0414">Isoprene biosynthesis</keyword>
<accession>A0A6N3EGF6</accession>
<dbReference type="UniPathway" id="UPA00056">
    <property type="reaction ID" value="UER00095"/>
</dbReference>
<dbReference type="GO" id="GO:0008685">
    <property type="term" value="F:2-C-methyl-D-erythritol 2,4-cyclodiphosphate synthase activity"/>
    <property type="evidence" value="ECO:0007669"/>
    <property type="project" value="UniProtKB-UniRule"/>
</dbReference>
<protein>
    <recommendedName>
        <fullName evidence="4 8">2-C-methyl-D-erythritol 2,4-cyclodiphosphate synthase</fullName>
        <shortName evidence="8">MECDP-synthase</shortName>
        <shortName evidence="8">MECPP-synthase</shortName>
        <shortName evidence="8">MECPS</shortName>
        <ecNumber evidence="4 8">4.6.1.12</ecNumber>
    </recommendedName>
</protein>
<dbReference type="PROSITE" id="PS01350">
    <property type="entry name" value="ISPF"/>
    <property type="match status" value="1"/>
</dbReference>
<keyword evidence="5 8" id="KW-0479">Metal-binding</keyword>
<feature type="binding site" evidence="8">
    <location>
        <position position="42"/>
    </location>
    <ligand>
        <name>a divalent metal cation</name>
        <dbReference type="ChEBI" id="CHEBI:60240"/>
    </ligand>
</feature>
<comment type="cofactor">
    <cofactor evidence="8">
        <name>a divalent metal cation</name>
        <dbReference type="ChEBI" id="CHEBI:60240"/>
    </cofactor>
    <text evidence="8">Binds 1 divalent metal cation per subunit.</text>
</comment>
<dbReference type="EC" id="4.6.1.12" evidence="4 8"/>
<dbReference type="AlphaFoldDB" id="A0A6N3EGF6"/>
<evidence type="ECO:0000256" key="3">
    <source>
        <dbReference type="ARBA" id="ARBA00008480"/>
    </source>
</evidence>
<feature type="binding site" evidence="8">
    <location>
        <begin position="100"/>
        <end position="106"/>
    </location>
    <ligand>
        <name>4-CDP-2-C-methyl-D-erythritol 2-phosphate</name>
        <dbReference type="ChEBI" id="CHEBI:57919"/>
    </ligand>
</feature>
<dbReference type="EMBL" id="CACRUE010000034">
    <property type="protein sequence ID" value="VYU39145.1"/>
    <property type="molecule type" value="Genomic_DNA"/>
</dbReference>
<dbReference type="InterPro" id="IPR020555">
    <property type="entry name" value="MECDP_synthase_CS"/>
</dbReference>
<evidence type="ECO:0000313" key="11">
    <source>
        <dbReference type="EMBL" id="VYU39145.1"/>
    </source>
</evidence>
<evidence type="ECO:0000256" key="2">
    <source>
        <dbReference type="ARBA" id="ARBA00004709"/>
    </source>
</evidence>
<dbReference type="GO" id="GO:0016114">
    <property type="term" value="P:terpenoid biosynthetic process"/>
    <property type="evidence" value="ECO:0007669"/>
    <property type="project" value="InterPro"/>
</dbReference>
<evidence type="ECO:0000256" key="7">
    <source>
        <dbReference type="ARBA" id="ARBA00023239"/>
    </source>
</evidence>
<dbReference type="PANTHER" id="PTHR43181:SF1">
    <property type="entry name" value="2-C-METHYL-D-ERYTHRITOL 2,4-CYCLODIPHOSPHATE SYNTHASE, CHLOROPLASTIC"/>
    <property type="match status" value="1"/>
</dbReference>
<dbReference type="InterPro" id="IPR003526">
    <property type="entry name" value="MECDP_synthase"/>
</dbReference>
<feature type="binding site" evidence="8">
    <location>
        <position position="8"/>
    </location>
    <ligand>
        <name>a divalent metal cation</name>
        <dbReference type="ChEBI" id="CHEBI:60240"/>
    </ligand>
</feature>
<proteinExistence type="inferred from homology"/>
<dbReference type="HAMAP" id="MF_00107">
    <property type="entry name" value="IspF"/>
    <property type="match status" value="1"/>
</dbReference>
<feature type="binding site" evidence="8">
    <location>
        <begin position="61"/>
        <end position="65"/>
    </location>
    <ligand>
        <name>4-CDP-2-C-methyl-D-erythritol 2-phosphate</name>
        <dbReference type="ChEBI" id="CHEBI:57919"/>
    </ligand>
</feature>
<organism evidence="11">
    <name type="scientific">Intestinibacter bartlettii</name>
    <dbReference type="NCBI Taxonomy" id="261299"/>
    <lineage>
        <taxon>Bacteria</taxon>
        <taxon>Bacillati</taxon>
        <taxon>Bacillota</taxon>
        <taxon>Clostridia</taxon>
        <taxon>Peptostreptococcales</taxon>
        <taxon>Peptostreptococcaceae</taxon>
        <taxon>Intestinibacter</taxon>
    </lineage>
</organism>
<dbReference type="GO" id="GO:0019288">
    <property type="term" value="P:isopentenyl diphosphate biosynthetic process, methylerythritol 4-phosphate pathway"/>
    <property type="evidence" value="ECO:0007669"/>
    <property type="project" value="UniProtKB-UniRule"/>
</dbReference>
<evidence type="ECO:0000256" key="8">
    <source>
        <dbReference type="HAMAP-Rule" id="MF_00107"/>
    </source>
</evidence>
<dbReference type="FunFam" id="3.30.1330.50:FF:000001">
    <property type="entry name" value="2-C-methyl-D-erythritol 2,4-cyclodiphosphate synthase"/>
    <property type="match status" value="1"/>
</dbReference>
<feature type="binding site" evidence="8">
    <location>
        <begin position="132"/>
        <end position="135"/>
    </location>
    <ligand>
        <name>4-CDP-2-C-methyl-D-erythritol 2-phosphate</name>
        <dbReference type="ChEBI" id="CHEBI:57919"/>
    </ligand>
</feature>
<evidence type="ECO:0000259" key="10">
    <source>
        <dbReference type="Pfam" id="PF02542"/>
    </source>
</evidence>
<feature type="binding site" evidence="8">
    <location>
        <begin position="8"/>
        <end position="10"/>
    </location>
    <ligand>
        <name>4-CDP-2-C-methyl-D-erythritol 2-phosphate</name>
        <dbReference type="ChEBI" id="CHEBI:57919"/>
    </ligand>
</feature>
<dbReference type="SUPFAM" id="SSF69765">
    <property type="entry name" value="IpsF-like"/>
    <property type="match status" value="1"/>
</dbReference>
<evidence type="ECO:0000256" key="9">
    <source>
        <dbReference type="RuleBase" id="RU004395"/>
    </source>
</evidence>
<comment type="subunit">
    <text evidence="8">Homotrimer.</text>
</comment>
<evidence type="ECO:0000256" key="1">
    <source>
        <dbReference type="ARBA" id="ARBA00000200"/>
    </source>
</evidence>
<keyword evidence="7 8" id="KW-0456">Lyase</keyword>
<comment type="pathway">
    <text evidence="2 8">Isoprenoid biosynthesis; isopentenyl diphosphate biosynthesis via DXP pathway; isopentenyl diphosphate from 1-deoxy-D-xylulose 5-phosphate: step 4/6.</text>
</comment>
<comment type="catalytic activity">
    <reaction evidence="1 8 9">
        <text>4-CDP-2-C-methyl-D-erythritol 2-phosphate = 2-C-methyl-D-erythritol 2,4-cyclic diphosphate + CMP</text>
        <dbReference type="Rhea" id="RHEA:23864"/>
        <dbReference type="ChEBI" id="CHEBI:57919"/>
        <dbReference type="ChEBI" id="CHEBI:58483"/>
        <dbReference type="ChEBI" id="CHEBI:60377"/>
        <dbReference type="EC" id="4.6.1.12"/>
    </reaction>
</comment>
<dbReference type="InterPro" id="IPR036571">
    <property type="entry name" value="MECDP_synthase_sf"/>
</dbReference>
<feature type="domain" description="2-C-methyl-D-erythritol 2,4-cyclodiphosphate synthase" evidence="10">
    <location>
        <begin position="1"/>
        <end position="154"/>
    </location>
</feature>
<comment type="function">
    <text evidence="8">Involved in the biosynthesis of isopentenyl diphosphate (IPP) and dimethylallyl diphosphate (DMAPP), two major building blocks of isoprenoid compounds. Catalyzes the conversion of 4-diphosphocytidyl-2-C-methyl-D-erythritol 2-phosphate (CDP-ME2P) to 2-C-methyl-D-erythritol 2,4-cyclodiphosphate (ME-CPP) with a corresponding release of cytidine 5-monophosphate (CMP).</text>
</comment>
<feature type="binding site" evidence="8">
    <location>
        <position position="139"/>
    </location>
    <ligand>
        <name>4-CDP-2-C-methyl-D-erythritol 2-phosphate</name>
        <dbReference type="ChEBI" id="CHEBI:57919"/>
    </ligand>
</feature>
<feature type="site" description="Transition state stabilizer" evidence="8">
    <location>
        <position position="34"/>
    </location>
</feature>
<evidence type="ECO:0000256" key="4">
    <source>
        <dbReference type="ARBA" id="ARBA00012579"/>
    </source>
</evidence>
<feature type="site" description="Transition state stabilizer" evidence="8">
    <location>
        <position position="133"/>
    </location>
</feature>
<feature type="binding site" evidence="8">
    <location>
        <begin position="56"/>
        <end position="58"/>
    </location>
    <ligand>
        <name>4-CDP-2-C-methyl-D-erythritol 2-phosphate</name>
        <dbReference type="ChEBI" id="CHEBI:57919"/>
    </ligand>
</feature>
<feature type="binding site" evidence="8">
    <location>
        <begin position="34"/>
        <end position="35"/>
    </location>
    <ligand>
        <name>4-CDP-2-C-methyl-D-erythritol 2-phosphate</name>
        <dbReference type="ChEBI" id="CHEBI:57919"/>
    </ligand>
</feature>
<dbReference type="Gene3D" id="3.30.1330.50">
    <property type="entry name" value="2-C-methyl-D-erythritol 2,4-cyclodiphosphate synthase"/>
    <property type="match status" value="1"/>
</dbReference>
<feature type="binding site" evidence="8">
    <location>
        <position position="10"/>
    </location>
    <ligand>
        <name>a divalent metal cation</name>
        <dbReference type="ChEBI" id="CHEBI:60240"/>
    </ligand>
</feature>
<evidence type="ECO:0000256" key="5">
    <source>
        <dbReference type="ARBA" id="ARBA00022723"/>
    </source>
</evidence>
<comment type="caution">
    <text evidence="8">Lacks conserved residue(s) required for the propagation of feature annotation.</text>
</comment>
<dbReference type="Pfam" id="PF02542">
    <property type="entry name" value="YgbB"/>
    <property type="match status" value="1"/>
</dbReference>
<dbReference type="RefSeq" id="WP_024038566.1">
    <property type="nucleotide sequence ID" value="NZ_CACRUE010000034.1"/>
</dbReference>
<evidence type="ECO:0000256" key="6">
    <source>
        <dbReference type="ARBA" id="ARBA00023229"/>
    </source>
</evidence>
<sequence>MRFGIGYDVHKLVENRKLVLGGVEIEHDKGLLGHSDADVLVHAIMDAILGALALGDIGKHFPDTDPKYKGADSIKLLEFVNNLIESKGYKVNNIDSIIIAQAPKMAPHILKMRENIAKAINSDIDCVSIKATTEEGLGFTGNKEGISSQAICSLIKVDNK</sequence>
<reference evidence="11" key="1">
    <citation type="submission" date="2019-11" db="EMBL/GenBank/DDBJ databases">
        <authorList>
            <person name="Feng L."/>
        </authorList>
    </citation>
    <scope>NUCLEOTIDE SEQUENCE</scope>
    <source>
        <strain evidence="11">IbartlettiiLFYP30</strain>
    </source>
</reference>
<dbReference type="PANTHER" id="PTHR43181">
    <property type="entry name" value="2-C-METHYL-D-ERYTHRITOL 2,4-CYCLODIPHOSPHATE SYNTHASE, CHLOROPLASTIC"/>
    <property type="match status" value="1"/>
</dbReference>
<gene>
    <name evidence="8 11" type="primary">ispF</name>
    <name evidence="11" type="ORF">IBLFYP30_00258</name>
</gene>